<feature type="transmembrane region" description="Helical" evidence="3">
    <location>
        <begin position="344"/>
        <end position="365"/>
    </location>
</feature>
<name>A0A9X4BJ85_9GAMM</name>
<feature type="transmembrane region" description="Helical" evidence="3">
    <location>
        <begin position="377"/>
        <end position="398"/>
    </location>
</feature>
<feature type="transmembrane region" description="Helical" evidence="3">
    <location>
        <begin position="491"/>
        <end position="510"/>
    </location>
</feature>
<feature type="compositionally biased region" description="Low complexity" evidence="2">
    <location>
        <begin position="99"/>
        <end position="109"/>
    </location>
</feature>
<dbReference type="RefSeq" id="WP_263544677.1">
    <property type="nucleotide sequence ID" value="NZ_JAOVZO020000015.1"/>
</dbReference>
<evidence type="ECO:0000313" key="5">
    <source>
        <dbReference type="Proteomes" id="UP001139971"/>
    </source>
</evidence>
<keyword evidence="3" id="KW-0812">Transmembrane</keyword>
<accession>A0A9X4BJ85</accession>
<dbReference type="InterPro" id="IPR036869">
    <property type="entry name" value="J_dom_sf"/>
</dbReference>
<gene>
    <name evidence="4" type="ORF">OD750_010570</name>
</gene>
<dbReference type="AlphaFoldDB" id="A0A9X4BJ85"/>
<reference evidence="4" key="1">
    <citation type="submission" date="2023-02" db="EMBL/GenBank/DDBJ databases">
        <title>Tahibacter soli sp. nov. isolated from soil.</title>
        <authorList>
            <person name="Baek J.H."/>
            <person name="Lee J.K."/>
            <person name="Choi D.G."/>
            <person name="Jeon C.O."/>
        </authorList>
    </citation>
    <scope>NUCLEOTIDE SEQUENCE</scope>
    <source>
        <strain evidence="4">BL</strain>
    </source>
</reference>
<proteinExistence type="predicted"/>
<dbReference type="EMBL" id="JAOVZO020000015">
    <property type="protein sequence ID" value="MDC8012987.1"/>
    <property type="molecule type" value="Genomic_DNA"/>
</dbReference>
<dbReference type="Proteomes" id="UP001139971">
    <property type="component" value="Unassembled WGS sequence"/>
</dbReference>
<keyword evidence="3" id="KW-0472">Membrane</keyword>
<sequence>MNADPWELMALPRGAPARDVKRRYAQLLKLNRPDENPGGFQMLRWAYEICLAHAGPASDSTPDDARQPAFAAETAVASVVAVQSPPQPAGAIEPPTDDTPPSDTGTRPSSMPPPVAASVSAHEWLGLDRLEALRSPVAVVDELLAAADPARVDGEAFGAWFARCPELSNFAAREAIERELLGRLAASDTQLSYEAFSALDHSYGWSQIGFERRLLAGGMSPALVQRVVAALDHCLIDAQFARHLAERDALFNRTPERWHAVLGDADGERAELRRLHAERASPRWRLLRALRPSVVNVVNQLFYAYTARCGAAAVDRLFGADAVRFWNRAHPGTPPNLTQIGLSALRWLLGFAAFGLFATGIIMSPDDPHLGEALRNLWLGVFASALVAVAGATAWRWLRFVGVPRYAQWRETFKRGVESYLEPAIAIPVLSVGTVAGVAFALGDNPYFGPGRLALAALAVIGFVLGGPAAVSSAIALVFGRYAIENTFGDGTFYFAAGAALLPGFAWLCDRIAVRTTGWPNAANGARERRTFWLLVGTTFAMLVASLIWGPHALGT</sequence>
<organism evidence="4 5">
    <name type="scientific">Tahibacter soli</name>
    <dbReference type="NCBI Taxonomy" id="2983605"/>
    <lineage>
        <taxon>Bacteria</taxon>
        <taxon>Pseudomonadati</taxon>
        <taxon>Pseudomonadota</taxon>
        <taxon>Gammaproteobacteria</taxon>
        <taxon>Lysobacterales</taxon>
        <taxon>Rhodanobacteraceae</taxon>
        <taxon>Tahibacter</taxon>
    </lineage>
</organism>
<feature type="region of interest" description="Disordered" evidence="2">
    <location>
        <begin position="84"/>
        <end position="117"/>
    </location>
</feature>
<feature type="transmembrane region" description="Helical" evidence="3">
    <location>
        <begin position="424"/>
        <end position="443"/>
    </location>
</feature>
<dbReference type="SUPFAM" id="SSF46565">
    <property type="entry name" value="Chaperone J-domain"/>
    <property type="match status" value="1"/>
</dbReference>
<feature type="transmembrane region" description="Helical" evidence="3">
    <location>
        <begin position="455"/>
        <end position="479"/>
    </location>
</feature>
<evidence type="ECO:0000256" key="1">
    <source>
        <dbReference type="ARBA" id="ARBA00023186"/>
    </source>
</evidence>
<evidence type="ECO:0000313" key="4">
    <source>
        <dbReference type="EMBL" id="MDC8012987.1"/>
    </source>
</evidence>
<feature type="transmembrane region" description="Helical" evidence="3">
    <location>
        <begin position="531"/>
        <end position="550"/>
    </location>
</feature>
<keyword evidence="5" id="KW-1185">Reference proteome</keyword>
<evidence type="ECO:0008006" key="6">
    <source>
        <dbReference type="Google" id="ProtNLM"/>
    </source>
</evidence>
<keyword evidence="3" id="KW-1133">Transmembrane helix</keyword>
<comment type="caution">
    <text evidence="4">The sequence shown here is derived from an EMBL/GenBank/DDBJ whole genome shotgun (WGS) entry which is preliminary data.</text>
</comment>
<keyword evidence="1" id="KW-0143">Chaperone</keyword>
<protein>
    <recommendedName>
        <fullName evidence="6">J domain-containing protein</fullName>
    </recommendedName>
</protein>
<evidence type="ECO:0000256" key="2">
    <source>
        <dbReference type="SAM" id="MobiDB-lite"/>
    </source>
</evidence>
<evidence type="ECO:0000256" key="3">
    <source>
        <dbReference type="SAM" id="Phobius"/>
    </source>
</evidence>